<dbReference type="EMBL" id="AMRM01000002">
    <property type="protein sequence ID" value="EKF20505.1"/>
    <property type="molecule type" value="Genomic_DNA"/>
</dbReference>
<gene>
    <name evidence="7" type="ORF">NA2_01934</name>
</gene>
<evidence type="ECO:0000313" key="8">
    <source>
        <dbReference type="Proteomes" id="UP000006786"/>
    </source>
</evidence>
<sequence>MDRPDIVAAMAQAAIAGGAAGVRIEGIEKLKIVRPMIEAPIIGIVKCDLPESSARITVSVASAQALIDAGADIVGYDATPRPRVDERREIVAAILSGGALAMADCSTLEDAIAARKEGAVILGTTLSGYTPDTAAEDAGPDLPLLGKLRELGRFVMAEGRFDTPSLAALAMTAGADAVTVGSALTRLEIATQWFAEAVRSRA</sequence>
<dbReference type="STRING" id="391937.NA2_01934"/>
<dbReference type="PATRIC" id="fig|391937.3.peg.402"/>
<dbReference type="Proteomes" id="UP000006786">
    <property type="component" value="Unassembled WGS sequence"/>
</dbReference>
<comment type="catalytic activity">
    <reaction evidence="1">
        <text>an N-acyl-D-glucosamine 6-phosphate = an N-acyl-D-mannosamine 6-phosphate</text>
        <dbReference type="Rhea" id="RHEA:23932"/>
        <dbReference type="ChEBI" id="CHEBI:57599"/>
        <dbReference type="ChEBI" id="CHEBI:57666"/>
        <dbReference type="EC" id="5.1.3.9"/>
    </reaction>
</comment>
<dbReference type="SUPFAM" id="SSF51366">
    <property type="entry name" value="Ribulose-phoshate binding barrel"/>
    <property type="match status" value="1"/>
</dbReference>
<dbReference type="GO" id="GO:0047465">
    <property type="term" value="F:N-acylglucosamine-6-phosphate 2-epimerase activity"/>
    <property type="evidence" value="ECO:0007669"/>
    <property type="project" value="UniProtKB-EC"/>
</dbReference>
<evidence type="ECO:0000256" key="1">
    <source>
        <dbReference type="ARBA" id="ARBA00000056"/>
    </source>
</evidence>
<keyword evidence="5 7" id="KW-0413">Isomerase</keyword>
<comment type="pathway">
    <text evidence="3">Amino-sugar metabolism; N-acetylneuraminate degradation; D-fructose 6-phosphate from N-acetylneuraminate: step 3/5.</text>
</comment>
<dbReference type="GO" id="GO:0019262">
    <property type="term" value="P:N-acetylneuraminate catabolic process"/>
    <property type="evidence" value="ECO:0007669"/>
    <property type="project" value="UniProtKB-UniPathway"/>
</dbReference>
<dbReference type="PANTHER" id="PTHR36204:SF1">
    <property type="entry name" value="N-ACETYLMANNOSAMINE-6-PHOSPHATE 2-EPIMERASE-RELATED"/>
    <property type="match status" value="1"/>
</dbReference>
<dbReference type="GO" id="GO:0005829">
    <property type="term" value="C:cytosol"/>
    <property type="evidence" value="ECO:0007669"/>
    <property type="project" value="TreeGrafter"/>
</dbReference>
<proteinExistence type="predicted"/>
<evidence type="ECO:0000313" key="7">
    <source>
        <dbReference type="EMBL" id="EKF20505.1"/>
    </source>
</evidence>
<dbReference type="NCBIfam" id="NF002231">
    <property type="entry name" value="PRK01130.1"/>
    <property type="match status" value="1"/>
</dbReference>
<dbReference type="UniPathway" id="UPA00629">
    <property type="reaction ID" value="UER00682"/>
</dbReference>
<keyword evidence="8" id="KW-1185">Reference proteome</keyword>
<dbReference type="InterPro" id="IPR011060">
    <property type="entry name" value="RibuloseP-bd_barrel"/>
</dbReference>
<dbReference type="Pfam" id="PF04131">
    <property type="entry name" value="NanE"/>
    <property type="match status" value="1"/>
</dbReference>
<name>K2MIH1_9HYPH</name>
<keyword evidence="6" id="KW-0119">Carbohydrate metabolism</keyword>
<dbReference type="eggNOG" id="COG3010">
    <property type="taxonomic scope" value="Bacteria"/>
</dbReference>
<dbReference type="GO" id="GO:0006053">
    <property type="term" value="P:N-acetylmannosamine catabolic process"/>
    <property type="evidence" value="ECO:0007669"/>
    <property type="project" value="TreeGrafter"/>
</dbReference>
<organism evidence="7 8">
    <name type="scientific">Nitratireductor pacificus pht-3B</name>
    <dbReference type="NCBI Taxonomy" id="391937"/>
    <lineage>
        <taxon>Bacteria</taxon>
        <taxon>Pseudomonadati</taxon>
        <taxon>Pseudomonadota</taxon>
        <taxon>Alphaproteobacteria</taxon>
        <taxon>Hyphomicrobiales</taxon>
        <taxon>Phyllobacteriaceae</taxon>
        <taxon>Nitratireductor</taxon>
    </lineage>
</organism>
<dbReference type="Gene3D" id="3.20.20.70">
    <property type="entry name" value="Aldolase class I"/>
    <property type="match status" value="1"/>
</dbReference>
<evidence type="ECO:0000256" key="5">
    <source>
        <dbReference type="ARBA" id="ARBA00023235"/>
    </source>
</evidence>
<dbReference type="EC" id="5.1.3.9" evidence="4"/>
<evidence type="ECO:0000256" key="3">
    <source>
        <dbReference type="ARBA" id="ARBA00005081"/>
    </source>
</evidence>
<dbReference type="AlphaFoldDB" id="K2MIH1"/>
<dbReference type="InterPro" id="IPR013785">
    <property type="entry name" value="Aldolase_TIM"/>
</dbReference>
<dbReference type="PANTHER" id="PTHR36204">
    <property type="entry name" value="N-ACETYLMANNOSAMINE-6-PHOSPHATE 2-EPIMERASE-RELATED"/>
    <property type="match status" value="1"/>
</dbReference>
<evidence type="ECO:0000256" key="2">
    <source>
        <dbReference type="ARBA" id="ARBA00002147"/>
    </source>
</evidence>
<evidence type="ECO:0000256" key="6">
    <source>
        <dbReference type="ARBA" id="ARBA00023277"/>
    </source>
</evidence>
<reference evidence="7 8" key="1">
    <citation type="journal article" date="2012" name="J. Bacteriol.">
        <title>Genome Sequence of Nitratireductor pacificus Type Strain pht-3B.</title>
        <authorList>
            <person name="Lai Q."/>
            <person name="Li G."/>
            <person name="Shao Z."/>
        </authorList>
    </citation>
    <scope>NUCLEOTIDE SEQUENCE [LARGE SCALE GENOMIC DNA]</scope>
    <source>
        <strain evidence="8">pht-3B</strain>
    </source>
</reference>
<comment type="function">
    <text evidence="2">Converts N-acetylmannosamine-6-phosphate (ManNAc-6-P) to N-acetylglucosamine-6-phosphate (GlcNAc-6-P).</text>
</comment>
<evidence type="ECO:0000256" key="4">
    <source>
        <dbReference type="ARBA" id="ARBA00013180"/>
    </source>
</evidence>
<accession>K2MIH1</accession>
<dbReference type="InterPro" id="IPR007260">
    <property type="entry name" value="NanE"/>
</dbReference>
<protein>
    <recommendedName>
        <fullName evidence="4">N-acylglucosamine-6-phosphate 2-epimerase</fullName>
        <ecNumber evidence="4">5.1.3.9</ecNumber>
    </recommendedName>
</protein>
<comment type="caution">
    <text evidence="7">The sequence shown here is derived from an EMBL/GenBank/DDBJ whole genome shotgun (WGS) entry which is preliminary data.</text>
</comment>